<accession>A0A0P0VZJ6</accession>
<keyword evidence="2" id="KW-1185">Reference proteome</keyword>
<evidence type="ECO:0000313" key="1">
    <source>
        <dbReference type="EMBL" id="BAS84679.1"/>
    </source>
</evidence>
<proteinExistence type="predicted"/>
<evidence type="ECO:0000313" key="2">
    <source>
        <dbReference type="Proteomes" id="UP000059680"/>
    </source>
</evidence>
<dbReference type="EMBL" id="AP014959">
    <property type="protein sequence ID" value="BAS84679.1"/>
    <property type="molecule type" value="Genomic_DNA"/>
</dbReference>
<dbReference type="ExpressionAtlas" id="A0A0P0VZJ6">
    <property type="expression patterns" value="baseline and differential"/>
</dbReference>
<dbReference type="Proteomes" id="UP000059680">
    <property type="component" value="Chromosome 3"/>
</dbReference>
<organism evidence="1 2">
    <name type="scientific">Oryza sativa subsp. japonica</name>
    <name type="common">Rice</name>
    <dbReference type="NCBI Taxonomy" id="39947"/>
    <lineage>
        <taxon>Eukaryota</taxon>
        <taxon>Viridiplantae</taxon>
        <taxon>Streptophyta</taxon>
        <taxon>Embryophyta</taxon>
        <taxon>Tracheophyta</taxon>
        <taxon>Spermatophyta</taxon>
        <taxon>Magnoliopsida</taxon>
        <taxon>Liliopsida</taxon>
        <taxon>Poales</taxon>
        <taxon>Poaceae</taxon>
        <taxon>BOP clade</taxon>
        <taxon>Oryzoideae</taxon>
        <taxon>Oryzeae</taxon>
        <taxon>Oryzinae</taxon>
        <taxon>Oryza</taxon>
        <taxon>Oryza sativa</taxon>
    </lineage>
</organism>
<reference evidence="2" key="1">
    <citation type="journal article" date="2005" name="Nature">
        <title>The map-based sequence of the rice genome.</title>
        <authorList>
            <consortium name="International rice genome sequencing project (IRGSP)"/>
            <person name="Matsumoto T."/>
            <person name="Wu J."/>
            <person name="Kanamori H."/>
            <person name="Katayose Y."/>
            <person name="Fujisawa M."/>
            <person name="Namiki N."/>
            <person name="Mizuno H."/>
            <person name="Yamamoto K."/>
            <person name="Antonio B.A."/>
            <person name="Baba T."/>
            <person name="Sakata K."/>
            <person name="Nagamura Y."/>
            <person name="Aoki H."/>
            <person name="Arikawa K."/>
            <person name="Arita K."/>
            <person name="Bito T."/>
            <person name="Chiden Y."/>
            <person name="Fujitsuka N."/>
            <person name="Fukunaka R."/>
            <person name="Hamada M."/>
            <person name="Harada C."/>
            <person name="Hayashi A."/>
            <person name="Hijishita S."/>
            <person name="Honda M."/>
            <person name="Hosokawa S."/>
            <person name="Ichikawa Y."/>
            <person name="Idonuma A."/>
            <person name="Iijima M."/>
            <person name="Ikeda M."/>
            <person name="Ikeno M."/>
            <person name="Ito K."/>
            <person name="Ito S."/>
            <person name="Ito T."/>
            <person name="Ito Y."/>
            <person name="Ito Y."/>
            <person name="Iwabuchi A."/>
            <person name="Kamiya K."/>
            <person name="Karasawa W."/>
            <person name="Kurita K."/>
            <person name="Katagiri S."/>
            <person name="Kikuta A."/>
            <person name="Kobayashi H."/>
            <person name="Kobayashi N."/>
            <person name="Machita K."/>
            <person name="Maehara T."/>
            <person name="Masukawa M."/>
            <person name="Mizubayashi T."/>
            <person name="Mukai Y."/>
            <person name="Nagasaki H."/>
            <person name="Nagata Y."/>
            <person name="Naito S."/>
            <person name="Nakashima M."/>
            <person name="Nakama Y."/>
            <person name="Nakamichi Y."/>
            <person name="Nakamura M."/>
            <person name="Meguro A."/>
            <person name="Negishi M."/>
            <person name="Ohta I."/>
            <person name="Ohta T."/>
            <person name="Okamoto M."/>
            <person name="Ono N."/>
            <person name="Saji S."/>
            <person name="Sakaguchi M."/>
            <person name="Sakai K."/>
            <person name="Shibata M."/>
            <person name="Shimokawa T."/>
            <person name="Song J."/>
            <person name="Takazaki Y."/>
            <person name="Terasawa K."/>
            <person name="Tsugane M."/>
            <person name="Tsuji K."/>
            <person name="Ueda S."/>
            <person name="Waki K."/>
            <person name="Yamagata H."/>
            <person name="Yamamoto M."/>
            <person name="Yamamoto S."/>
            <person name="Yamane H."/>
            <person name="Yoshiki S."/>
            <person name="Yoshihara R."/>
            <person name="Yukawa K."/>
            <person name="Zhong H."/>
            <person name="Yano M."/>
            <person name="Yuan Q."/>
            <person name="Ouyang S."/>
            <person name="Liu J."/>
            <person name="Jones K.M."/>
            <person name="Gansberger K."/>
            <person name="Moffat K."/>
            <person name="Hill J."/>
            <person name="Bera J."/>
            <person name="Fadrosh D."/>
            <person name="Jin S."/>
            <person name="Johri S."/>
            <person name="Kim M."/>
            <person name="Overton L."/>
            <person name="Reardon M."/>
            <person name="Tsitrin T."/>
            <person name="Vuong H."/>
            <person name="Weaver B."/>
            <person name="Ciecko A."/>
            <person name="Tallon L."/>
            <person name="Jackson J."/>
            <person name="Pai G."/>
            <person name="Aken S.V."/>
            <person name="Utterback T."/>
            <person name="Reidmuller S."/>
            <person name="Feldblyum T."/>
            <person name="Hsiao J."/>
            <person name="Zismann V."/>
            <person name="Iobst S."/>
            <person name="de Vazeille A.R."/>
            <person name="Buell C.R."/>
            <person name="Ying K."/>
            <person name="Li Y."/>
            <person name="Lu T."/>
            <person name="Huang Y."/>
            <person name="Zhao Q."/>
            <person name="Feng Q."/>
            <person name="Zhang L."/>
            <person name="Zhu J."/>
            <person name="Weng Q."/>
            <person name="Mu J."/>
            <person name="Lu Y."/>
            <person name="Fan D."/>
            <person name="Liu Y."/>
            <person name="Guan J."/>
            <person name="Zhang Y."/>
            <person name="Yu S."/>
            <person name="Liu X."/>
            <person name="Zhang Y."/>
            <person name="Hong G."/>
            <person name="Han B."/>
            <person name="Choisne N."/>
            <person name="Demange N."/>
            <person name="Orjeda G."/>
            <person name="Samain S."/>
            <person name="Cattolico L."/>
            <person name="Pelletier E."/>
            <person name="Couloux A."/>
            <person name="Segurens B."/>
            <person name="Wincker P."/>
            <person name="D'Hont A."/>
            <person name="Scarpelli C."/>
            <person name="Weissenbach J."/>
            <person name="Salanoubat M."/>
            <person name="Quetier F."/>
            <person name="Yu Y."/>
            <person name="Kim H.R."/>
            <person name="Rambo T."/>
            <person name="Currie J."/>
            <person name="Collura K."/>
            <person name="Luo M."/>
            <person name="Yang T."/>
            <person name="Ammiraju J.S.S."/>
            <person name="Engler F."/>
            <person name="Soderlund C."/>
            <person name="Wing R.A."/>
            <person name="Palmer L.E."/>
            <person name="de la Bastide M."/>
            <person name="Spiegel L."/>
            <person name="Nascimento L."/>
            <person name="Zutavern T."/>
            <person name="O'Shaughnessy A."/>
            <person name="Dike S."/>
            <person name="Dedhia N."/>
            <person name="Preston R."/>
            <person name="Balija V."/>
            <person name="McCombie W.R."/>
            <person name="Chow T."/>
            <person name="Chen H."/>
            <person name="Chung M."/>
            <person name="Chen C."/>
            <person name="Shaw J."/>
            <person name="Wu H."/>
            <person name="Hsiao K."/>
            <person name="Chao Y."/>
            <person name="Chu M."/>
            <person name="Cheng C."/>
            <person name="Hour A."/>
            <person name="Lee P."/>
            <person name="Lin S."/>
            <person name="Lin Y."/>
            <person name="Liou J."/>
            <person name="Liu S."/>
            <person name="Hsing Y."/>
            <person name="Raghuvanshi S."/>
            <person name="Mohanty A."/>
            <person name="Bharti A.K."/>
            <person name="Gaur A."/>
            <person name="Gupta V."/>
            <person name="Kumar D."/>
            <person name="Ravi V."/>
            <person name="Vij S."/>
            <person name="Kapur A."/>
            <person name="Khurana P."/>
            <person name="Khurana P."/>
            <person name="Khurana J.P."/>
            <person name="Tyagi A.K."/>
            <person name="Gaikwad K."/>
            <person name="Singh A."/>
            <person name="Dalal V."/>
            <person name="Srivastava S."/>
            <person name="Dixit A."/>
            <person name="Pal A.K."/>
            <person name="Ghazi I.A."/>
            <person name="Yadav M."/>
            <person name="Pandit A."/>
            <person name="Bhargava A."/>
            <person name="Sureshbabu K."/>
            <person name="Batra K."/>
            <person name="Sharma T.R."/>
            <person name="Mohapatra T."/>
            <person name="Singh N.K."/>
            <person name="Messing J."/>
            <person name="Nelson A.B."/>
            <person name="Fuks G."/>
            <person name="Kavchok S."/>
            <person name="Keizer G."/>
            <person name="Linton E."/>
            <person name="Llaca V."/>
            <person name="Song R."/>
            <person name="Tanyolac B."/>
            <person name="Young S."/>
            <person name="Ho-Il K."/>
            <person name="Hahn J.H."/>
            <person name="Sangsakoo G."/>
            <person name="Vanavichit A."/>
            <person name="de Mattos Luiz.A.T."/>
            <person name="Zimmer P.D."/>
            <person name="Malone G."/>
            <person name="Dellagostin O."/>
            <person name="de Oliveira A.C."/>
            <person name="Bevan M."/>
            <person name="Bancroft I."/>
            <person name="Minx P."/>
            <person name="Cordum H."/>
            <person name="Wilson R."/>
            <person name="Cheng Z."/>
            <person name="Jin W."/>
            <person name="Jiang J."/>
            <person name="Leong S.A."/>
            <person name="Iwama H."/>
            <person name="Gojobori T."/>
            <person name="Itoh T."/>
            <person name="Niimura Y."/>
            <person name="Fujii Y."/>
            <person name="Habara T."/>
            <person name="Sakai H."/>
            <person name="Sato Y."/>
            <person name="Wilson G."/>
            <person name="Kumar K."/>
            <person name="McCouch S."/>
            <person name="Juretic N."/>
            <person name="Hoen D."/>
            <person name="Wright S."/>
            <person name="Bruskiewich R."/>
            <person name="Bureau T."/>
            <person name="Miyao A."/>
            <person name="Hirochika H."/>
            <person name="Nishikawa T."/>
            <person name="Kadowaki K."/>
            <person name="Sugiura M."/>
            <person name="Burr B."/>
            <person name="Sasaki T."/>
        </authorList>
    </citation>
    <scope>NUCLEOTIDE SEQUENCE [LARGE SCALE GENOMIC DNA]</scope>
    <source>
        <strain evidence="2">cv. Nipponbare</strain>
    </source>
</reference>
<protein>
    <submittedName>
        <fullName evidence="1">Os03g0413100 protein</fullName>
    </submittedName>
</protein>
<reference evidence="1 2" key="2">
    <citation type="journal article" date="2013" name="Plant Cell Physiol.">
        <title>Rice Annotation Project Database (RAP-DB): an integrative and interactive database for rice genomics.</title>
        <authorList>
            <person name="Sakai H."/>
            <person name="Lee S.S."/>
            <person name="Tanaka T."/>
            <person name="Numa H."/>
            <person name="Kim J."/>
            <person name="Kawahara Y."/>
            <person name="Wakimoto H."/>
            <person name="Yang C.C."/>
            <person name="Iwamoto M."/>
            <person name="Abe T."/>
            <person name="Yamada Y."/>
            <person name="Muto A."/>
            <person name="Inokuchi H."/>
            <person name="Ikemura T."/>
            <person name="Matsumoto T."/>
            <person name="Sasaki T."/>
            <person name="Itoh T."/>
        </authorList>
    </citation>
    <scope>NUCLEOTIDE SEQUENCE [LARGE SCALE GENOMIC DNA]</scope>
    <source>
        <strain evidence="2">cv. Nipponbare</strain>
    </source>
</reference>
<sequence length="86" mass="10101">MDGETSCSSWDSDDEYQKFIQKMNPPRVVIDNTSCRQCQQVWDTVRGSAGPHRAATHSEKSLHIIRWWMVHGWYDAILEIFFLEID</sequence>
<dbReference type="Gramene" id="Os03t0413100-02">
    <property type="protein sequence ID" value="Os03t0413100-02"/>
    <property type="gene ID" value="Os03g0413100"/>
</dbReference>
<name>A0A0P0VZJ6_ORYSJ</name>
<reference evidence="1 2" key="3">
    <citation type="journal article" date="2013" name="Rice">
        <title>Improvement of the Oryza sativa Nipponbare reference genome using next generation sequence and optical map data.</title>
        <authorList>
            <person name="Kawahara Y."/>
            <person name="de la Bastide M."/>
            <person name="Hamilton J.P."/>
            <person name="Kanamori H."/>
            <person name="McCombie W.R."/>
            <person name="Ouyang S."/>
            <person name="Schwartz D.C."/>
            <person name="Tanaka T."/>
            <person name="Wu J."/>
            <person name="Zhou S."/>
            <person name="Childs K.L."/>
            <person name="Davidson R.M."/>
            <person name="Lin H."/>
            <person name="Quesada-Ocampo L."/>
            <person name="Vaillancourt B."/>
            <person name="Sakai H."/>
            <person name="Lee S.S."/>
            <person name="Kim J."/>
            <person name="Numa H."/>
            <person name="Itoh T."/>
            <person name="Buell C.R."/>
            <person name="Matsumoto T."/>
        </authorList>
    </citation>
    <scope>NUCLEOTIDE SEQUENCE [LARGE SCALE GENOMIC DNA]</scope>
    <source>
        <strain evidence="2">cv. Nipponbare</strain>
    </source>
</reference>
<dbReference type="AlphaFoldDB" id="A0A0P0VZJ6"/>
<gene>
    <name evidence="1" type="ordered locus">Os03g0413100</name>
    <name evidence="1" type="ORF">OSNPB_030413100</name>
</gene>